<feature type="domain" description="Nop" evidence="1">
    <location>
        <begin position="173"/>
        <end position="287"/>
    </location>
</feature>
<evidence type="ECO:0000313" key="3">
    <source>
        <dbReference type="Proteomes" id="UP000027153"/>
    </source>
</evidence>
<dbReference type="OrthoDB" id="11877at2157"/>
<dbReference type="PANTHER" id="PTHR10894:SF0">
    <property type="entry name" value="NUCLEOLAR PROTEIN 56"/>
    <property type="match status" value="1"/>
</dbReference>
<dbReference type="InterPro" id="IPR036070">
    <property type="entry name" value="Nop_dom_sf"/>
</dbReference>
<dbReference type="InterPro" id="IPR029012">
    <property type="entry name" value="Helix_hairpin_bin_sf"/>
</dbReference>
<dbReference type="Pfam" id="PF01798">
    <property type="entry name" value="Nop"/>
    <property type="match status" value="1"/>
</dbReference>
<dbReference type="Gene3D" id="1.10.287.660">
    <property type="entry name" value="Helix hairpin bin"/>
    <property type="match status" value="1"/>
</dbReference>
<name>A0A062VAY6_9EURY</name>
<dbReference type="Gene3D" id="1.10.246.90">
    <property type="entry name" value="Nop domain"/>
    <property type="match status" value="1"/>
</dbReference>
<dbReference type="PANTHER" id="PTHR10894">
    <property type="entry name" value="NUCLEOLAR PROTEIN 5 NUCLEOLAR PROTEIN NOP5 NOP58"/>
    <property type="match status" value="1"/>
</dbReference>
<dbReference type="EMBL" id="JMIY01000002">
    <property type="protein sequence ID" value="KCZ72879.1"/>
    <property type="molecule type" value="Genomic_DNA"/>
</dbReference>
<comment type="caution">
    <text evidence="2">The sequence shown here is derived from an EMBL/GenBank/DDBJ whole genome shotgun (WGS) entry which is preliminary data.</text>
</comment>
<accession>A0A062VAY6</accession>
<dbReference type="InterPro" id="IPR045056">
    <property type="entry name" value="Nop56/Nop58"/>
</dbReference>
<proteinExistence type="predicted"/>
<keyword evidence="3" id="KW-1185">Reference proteome</keyword>
<dbReference type="InterPro" id="IPR002687">
    <property type="entry name" value="Nop_dom"/>
</dbReference>
<dbReference type="GO" id="GO:0031428">
    <property type="term" value="C:box C/D methylation guide snoRNP complex"/>
    <property type="evidence" value="ECO:0007669"/>
    <property type="project" value="InterPro"/>
</dbReference>
<dbReference type="GO" id="GO:0030515">
    <property type="term" value="F:snoRNA binding"/>
    <property type="evidence" value="ECO:0007669"/>
    <property type="project" value="InterPro"/>
</dbReference>
<dbReference type="AlphaFoldDB" id="A0A062VAY6"/>
<evidence type="ECO:0000313" key="2">
    <source>
        <dbReference type="EMBL" id="KCZ72879.1"/>
    </source>
</evidence>
<protein>
    <submittedName>
        <fullName evidence="2">rRNA biogenesis protein</fullName>
    </submittedName>
</protein>
<dbReference type="PROSITE" id="PS51358">
    <property type="entry name" value="NOP"/>
    <property type="match status" value="1"/>
</dbReference>
<dbReference type="InterPro" id="IPR042239">
    <property type="entry name" value="Nop_C"/>
</dbReference>
<reference evidence="2 3" key="1">
    <citation type="journal article" date="2013" name="Nature">
        <title>Anaerobic oxidation of methane coupled to nitrate reduction in a novel archaeal lineage.</title>
        <authorList>
            <person name="Haroon M.F."/>
            <person name="Hu S."/>
            <person name="Shi Y."/>
            <person name="Imelfort M."/>
            <person name="Keller J."/>
            <person name="Hugenholtz P."/>
            <person name="Yuan Z."/>
            <person name="Tyson G.W."/>
        </authorList>
    </citation>
    <scope>NUCLEOTIDE SEQUENCE [LARGE SCALE GENOMIC DNA]</scope>
    <source>
        <strain evidence="2 3">ANME-2d</strain>
    </source>
</reference>
<sequence length="296" mass="33164">MHIRTWFGIFTVAGDRINEVELFQKDPDSIIDRITGEPLLLRGKVAGVDLRDLAVEYGFVSSHEEYDLLLHDINIRLVKNKIAQALTQDRKIIAAVEAIDDIDRTANILAERLREWYMLFNGTDMQGSELARFILNSDEPDLKIMKSLASNLVGLYETRLSIEGYLKESMNSIAPNLTGIAGHTLGARLLSIAGGLEKLASMPSSTVQVIGANNALFKHLRGRATSPKHGLIFRHPLINTAPRRLRGKISRAVASKISLAARYDYYSGELKEDLLKELQAKVSDIKKRHKRQKSHI</sequence>
<dbReference type="Proteomes" id="UP000027153">
    <property type="component" value="Unassembled WGS sequence"/>
</dbReference>
<dbReference type="SUPFAM" id="SSF89124">
    <property type="entry name" value="Nop domain"/>
    <property type="match status" value="1"/>
</dbReference>
<gene>
    <name evidence="2" type="ORF">ANME2D_01315</name>
</gene>
<evidence type="ECO:0000259" key="1">
    <source>
        <dbReference type="PROSITE" id="PS51358"/>
    </source>
</evidence>
<dbReference type="RefSeq" id="WP_048089888.1">
    <property type="nucleotide sequence ID" value="NZ_JMIY01000002.1"/>
</dbReference>
<organism evidence="2 3">
    <name type="scientific">Candidatus Methanoperedens nitratireducens</name>
    <dbReference type="NCBI Taxonomy" id="1392998"/>
    <lineage>
        <taxon>Archaea</taxon>
        <taxon>Methanobacteriati</taxon>
        <taxon>Methanobacteriota</taxon>
        <taxon>Stenosarchaea group</taxon>
        <taxon>Methanomicrobia</taxon>
        <taxon>Methanosarcinales</taxon>
        <taxon>ANME-2 cluster</taxon>
        <taxon>Candidatus Methanoperedentaceae</taxon>
        <taxon>Candidatus Methanoperedens</taxon>
    </lineage>
</organism>